<organism evidence="3 4">
    <name type="scientific">Prochlorococcus marinus str. PAC1</name>
    <dbReference type="NCBI Taxonomy" id="59924"/>
    <lineage>
        <taxon>Bacteria</taxon>
        <taxon>Bacillati</taxon>
        <taxon>Cyanobacteriota</taxon>
        <taxon>Cyanophyceae</taxon>
        <taxon>Synechococcales</taxon>
        <taxon>Prochlorococcaceae</taxon>
        <taxon>Prochlorococcus</taxon>
    </lineage>
</organism>
<comment type="similarity">
    <text evidence="1">Belongs to the ycf20 family.</text>
</comment>
<keyword evidence="2" id="KW-0812">Transmembrane</keyword>
<dbReference type="AlphaFoldDB" id="A0A0A2C1N1"/>
<feature type="transmembrane region" description="Helical" evidence="2">
    <location>
        <begin position="34"/>
        <end position="56"/>
    </location>
</feature>
<feature type="transmembrane region" description="Helical" evidence="2">
    <location>
        <begin position="62"/>
        <end position="81"/>
    </location>
</feature>
<accession>A0A0A2C1N1</accession>
<dbReference type="Proteomes" id="UP000030392">
    <property type="component" value="Unassembled WGS sequence"/>
</dbReference>
<evidence type="ECO:0008006" key="5">
    <source>
        <dbReference type="Google" id="ProtNLM"/>
    </source>
</evidence>
<gene>
    <name evidence="3" type="ORF">EV03_1216</name>
</gene>
<feature type="transmembrane region" description="Helical" evidence="2">
    <location>
        <begin position="88"/>
        <end position="106"/>
    </location>
</feature>
<evidence type="ECO:0000256" key="1">
    <source>
        <dbReference type="ARBA" id="ARBA00009846"/>
    </source>
</evidence>
<dbReference type="Pfam" id="PF04483">
    <property type="entry name" value="DUF565"/>
    <property type="match status" value="1"/>
</dbReference>
<reference evidence="4" key="1">
    <citation type="journal article" date="2014" name="Sci. Data">
        <title>Genomes of diverse isolates of the marine cyanobacterium Prochlorococcus.</title>
        <authorList>
            <person name="Biller S."/>
            <person name="Berube P."/>
            <person name="Thompson J."/>
            <person name="Kelly L."/>
            <person name="Roggensack S."/>
            <person name="Awad L."/>
            <person name="Roache-Johnson K."/>
            <person name="Ding H."/>
            <person name="Giovannoni S.J."/>
            <person name="Moore L.R."/>
            <person name="Chisholm S.W."/>
        </authorList>
    </citation>
    <scope>NUCLEOTIDE SEQUENCE [LARGE SCALE GENOMIC DNA]</scope>
    <source>
        <strain evidence="4">PAC1</strain>
    </source>
</reference>
<sequence>MALRMQKTFLYKSSTKIVDRLANWAANPWRRYSLLAIIFLIGFLAGSSLGMINGVLALMDPVGAFIALIFLELLIQARFVFLKSNKPIILVRVFDMFRIGLAYGLFSEGLKLL</sequence>
<keyword evidence="2" id="KW-0472">Membrane</keyword>
<dbReference type="InterPro" id="IPR007572">
    <property type="entry name" value="Uncharacterised_Ycf20"/>
</dbReference>
<comment type="caution">
    <text evidence="3">The sequence shown here is derived from an EMBL/GenBank/DDBJ whole genome shotgun (WGS) entry which is preliminary data.</text>
</comment>
<name>A0A0A2C1N1_PROMR</name>
<evidence type="ECO:0000313" key="3">
    <source>
        <dbReference type="EMBL" id="KGG20256.1"/>
    </source>
</evidence>
<protein>
    <recommendedName>
        <fullName evidence="5">DUF565 domain-containing protein</fullName>
    </recommendedName>
</protein>
<dbReference type="EMBL" id="JNAX01000012">
    <property type="protein sequence ID" value="KGG20256.1"/>
    <property type="molecule type" value="Genomic_DNA"/>
</dbReference>
<evidence type="ECO:0000313" key="4">
    <source>
        <dbReference type="Proteomes" id="UP000030392"/>
    </source>
</evidence>
<keyword evidence="2" id="KW-1133">Transmembrane helix</keyword>
<proteinExistence type="inferred from homology"/>
<evidence type="ECO:0000256" key="2">
    <source>
        <dbReference type="SAM" id="Phobius"/>
    </source>
</evidence>